<proteinExistence type="predicted"/>
<feature type="domain" description="BD-FAE-like" evidence="2">
    <location>
        <begin position="53"/>
        <end position="156"/>
    </location>
</feature>
<evidence type="ECO:0000313" key="3">
    <source>
        <dbReference type="EMBL" id="MCW1933629.1"/>
    </source>
</evidence>
<protein>
    <submittedName>
        <fullName evidence="3">Alpha/beta hydrolase</fullName>
    </submittedName>
</protein>
<reference evidence="3 4" key="1">
    <citation type="submission" date="2022-10" db="EMBL/GenBank/DDBJ databases">
        <title>Pararhodobacter sp. nov., isolated from marine algae.</title>
        <authorList>
            <person name="Choi B.J."/>
            <person name="Kim J.M."/>
            <person name="Lee J.K."/>
            <person name="Choi D.G."/>
            <person name="Jeon C.O."/>
        </authorList>
    </citation>
    <scope>NUCLEOTIDE SEQUENCE [LARGE SCALE GENOMIC DNA]</scope>
    <source>
        <strain evidence="3 4">ZQ420</strain>
    </source>
</reference>
<dbReference type="InterPro" id="IPR029058">
    <property type="entry name" value="AB_hydrolase_fold"/>
</dbReference>
<dbReference type="Proteomes" id="UP001208938">
    <property type="component" value="Unassembled WGS sequence"/>
</dbReference>
<dbReference type="EMBL" id="JAPDFL010000001">
    <property type="protein sequence ID" value="MCW1933629.1"/>
    <property type="molecule type" value="Genomic_DNA"/>
</dbReference>
<evidence type="ECO:0000259" key="2">
    <source>
        <dbReference type="Pfam" id="PF20434"/>
    </source>
</evidence>
<dbReference type="RefSeq" id="WP_264506513.1">
    <property type="nucleotide sequence ID" value="NZ_JAPDFL010000001.1"/>
</dbReference>
<dbReference type="GO" id="GO:0016787">
    <property type="term" value="F:hydrolase activity"/>
    <property type="evidence" value="ECO:0007669"/>
    <property type="project" value="UniProtKB-KW"/>
</dbReference>
<accession>A0ABT3H1A8</accession>
<name>A0ABT3H1A8_9RHOB</name>
<sequence length="286" mass="30242">MSPLDALRPLGPVLNPAMIDGTYAALTEHRLRLPGDARALWDLSYGDNPRQGLNLFLPPKGTPDRVMVYVHGGGFVAGDKGKPGSPFYANTGAFALAQGWAGAAMTYRLVPEARWPSGAEDVARAVDWLAAGAGGALNAPQILLVGQSAGAVHVADYLAGRAGAVSPQLKGAVLMSGRYDFTHEDRMGYESAYQGDNPAPQSTLSALVDVQLPLMFTVSDLDPPQFQQQAAFLVTAMMARHGRWPRLHWLAGHNHVSPALFLGADGDRLGPLIADFAGAAWGTPLP</sequence>
<dbReference type="PANTHER" id="PTHR48081">
    <property type="entry name" value="AB HYDROLASE SUPERFAMILY PROTEIN C4A8.06C"/>
    <property type="match status" value="1"/>
</dbReference>
<evidence type="ECO:0000313" key="4">
    <source>
        <dbReference type="Proteomes" id="UP001208938"/>
    </source>
</evidence>
<keyword evidence="1 3" id="KW-0378">Hydrolase</keyword>
<dbReference type="Gene3D" id="3.40.50.1820">
    <property type="entry name" value="alpha/beta hydrolase"/>
    <property type="match status" value="1"/>
</dbReference>
<evidence type="ECO:0000256" key="1">
    <source>
        <dbReference type="ARBA" id="ARBA00022801"/>
    </source>
</evidence>
<dbReference type="InterPro" id="IPR050300">
    <property type="entry name" value="GDXG_lipolytic_enzyme"/>
</dbReference>
<comment type="caution">
    <text evidence="3">The sequence shown here is derived from an EMBL/GenBank/DDBJ whole genome shotgun (WGS) entry which is preliminary data.</text>
</comment>
<organism evidence="3 4">
    <name type="scientific">Pararhodobacter zhoushanensis</name>
    <dbReference type="NCBI Taxonomy" id="2479545"/>
    <lineage>
        <taxon>Bacteria</taxon>
        <taxon>Pseudomonadati</taxon>
        <taxon>Pseudomonadota</taxon>
        <taxon>Alphaproteobacteria</taxon>
        <taxon>Rhodobacterales</taxon>
        <taxon>Paracoccaceae</taxon>
        <taxon>Pararhodobacter</taxon>
    </lineage>
</organism>
<dbReference type="SUPFAM" id="SSF53474">
    <property type="entry name" value="alpha/beta-Hydrolases"/>
    <property type="match status" value="1"/>
</dbReference>
<dbReference type="Pfam" id="PF20434">
    <property type="entry name" value="BD-FAE"/>
    <property type="match status" value="1"/>
</dbReference>
<dbReference type="PANTHER" id="PTHR48081:SF33">
    <property type="entry name" value="KYNURENINE FORMAMIDASE"/>
    <property type="match status" value="1"/>
</dbReference>
<dbReference type="InterPro" id="IPR049492">
    <property type="entry name" value="BD-FAE-like_dom"/>
</dbReference>
<keyword evidence="4" id="KW-1185">Reference proteome</keyword>
<gene>
    <name evidence="3" type="ORF">OKW52_15535</name>
</gene>